<protein>
    <recommendedName>
        <fullName evidence="4">Cobalt transporter</fullName>
    </recommendedName>
</protein>
<comment type="caution">
    <text evidence="2">The sequence shown here is derived from an EMBL/GenBank/DDBJ whole genome shotgun (WGS) entry which is preliminary data.</text>
</comment>
<feature type="transmembrane region" description="Helical" evidence="1">
    <location>
        <begin position="182"/>
        <end position="206"/>
    </location>
</feature>
<dbReference type="Proteomes" id="UP000243820">
    <property type="component" value="Unassembled WGS sequence"/>
</dbReference>
<gene>
    <name evidence="2" type="ORF">ASJ83_00080</name>
</gene>
<dbReference type="RefSeq" id="WP_095642429.1">
    <property type="nucleotide sequence ID" value="NZ_LMVO01000043.1"/>
</dbReference>
<reference evidence="2 3" key="1">
    <citation type="journal article" date="2017" name="BMC Genomics">
        <title>Genomic analysis of methanogenic archaea reveals a shift towards energy conservation.</title>
        <authorList>
            <person name="Gilmore S.P."/>
            <person name="Henske J.K."/>
            <person name="Sexton J.A."/>
            <person name="Solomon K.V."/>
            <person name="Seppala S."/>
            <person name="Yoo J.I."/>
            <person name="Huyett L.M."/>
            <person name="Pressman A."/>
            <person name="Cogan J.Z."/>
            <person name="Kivenson V."/>
            <person name="Peng X."/>
            <person name="Tan Y."/>
            <person name="Valentine D.L."/>
            <person name="O'Malley M.A."/>
        </authorList>
    </citation>
    <scope>NUCLEOTIDE SEQUENCE [LARGE SCALE GENOMIC DNA]</scope>
    <source>
        <strain evidence="2 3">XII</strain>
    </source>
</reference>
<accession>A0AAX0Q718</accession>
<keyword evidence="1" id="KW-0812">Transmembrane</keyword>
<evidence type="ECO:0000313" key="2">
    <source>
        <dbReference type="EMBL" id="PAV08762.1"/>
    </source>
</evidence>
<organism evidence="2 3">
    <name type="scientific">Methanocorpusculum parvum</name>
    <dbReference type="NCBI Taxonomy" id="2193"/>
    <lineage>
        <taxon>Archaea</taxon>
        <taxon>Methanobacteriati</taxon>
        <taxon>Methanobacteriota</taxon>
        <taxon>Stenosarchaea group</taxon>
        <taxon>Methanomicrobia</taxon>
        <taxon>Methanomicrobiales</taxon>
        <taxon>Methanocorpusculaceae</taxon>
        <taxon>Methanocorpusculum</taxon>
    </lineage>
</organism>
<dbReference type="AlphaFoldDB" id="A0AAX0Q718"/>
<sequence length="208" mass="22552">MSDIRFRLLSLVLLSVLCFADLVGAAAVFCWWLAFGAKTTFARLSWRTVLPVLVVFCLFPSAVLFFTGGDVFYGAKIFVLALLAFWFSASLLPGELMSLFVRVFGQGMGFDLGMTAELSVQALSGVREDLFHMRSALRIKGQRFSPGAVPFLGAGLLVLSLRRSAFSASVLARRGYVSGGTYVPVFSPGAGDVVMLVFAVLLYGVLFF</sequence>
<keyword evidence="3" id="KW-1185">Reference proteome</keyword>
<proteinExistence type="predicted"/>
<name>A0AAX0Q718_9EURY</name>
<feature type="transmembrane region" description="Helical" evidence="1">
    <location>
        <begin position="46"/>
        <end position="66"/>
    </location>
</feature>
<keyword evidence="1" id="KW-1133">Transmembrane helix</keyword>
<dbReference type="EMBL" id="LMVO01000043">
    <property type="protein sequence ID" value="PAV08762.1"/>
    <property type="molecule type" value="Genomic_DNA"/>
</dbReference>
<evidence type="ECO:0008006" key="4">
    <source>
        <dbReference type="Google" id="ProtNLM"/>
    </source>
</evidence>
<keyword evidence="1" id="KW-0472">Membrane</keyword>
<evidence type="ECO:0000313" key="3">
    <source>
        <dbReference type="Proteomes" id="UP000243820"/>
    </source>
</evidence>
<evidence type="ECO:0000256" key="1">
    <source>
        <dbReference type="SAM" id="Phobius"/>
    </source>
</evidence>
<feature type="transmembrane region" description="Helical" evidence="1">
    <location>
        <begin position="73"/>
        <end position="93"/>
    </location>
</feature>